<protein>
    <recommendedName>
        <fullName evidence="1">Nitrogenase/oxidoreductase component 1 domain-containing protein</fullName>
    </recommendedName>
</protein>
<feature type="domain" description="Nitrogenase/oxidoreductase component 1" evidence="1">
    <location>
        <begin position="67"/>
        <end position="421"/>
    </location>
</feature>
<dbReference type="EMBL" id="SPQQ01000003">
    <property type="protein sequence ID" value="TGE38096.1"/>
    <property type="molecule type" value="Genomic_DNA"/>
</dbReference>
<dbReference type="InterPro" id="IPR049939">
    <property type="entry name" value="NifE-like"/>
</dbReference>
<dbReference type="GO" id="GO:0016491">
    <property type="term" value="F:oxidoreductase activity"/>
    <property type="evidence" value="ECO:0007669"/>
    <property type="project" value="InterPro"/>
</dbReference>
<dbReference type="Proteomes" id="UP000298460">
    <property type="component" value="Unassembled WGS sequence"/>
</dbReference>
<dbReference type="PANTHER" id="PTHR42956">
    <property type="entry name" value="NITROGENASE IRON-MOLYBDENUM COFACTOR BIOSYNTHESIS PROTEIN NIFE"/>
    <property type="match status" value="1"/>
</dbReference>
<comment type="caution">
    <text evidence="2">The sequence shown here is derived from an EMBL/GenBank/DDBJ whole genome shotgun (WGS) entry which is preliminary data.</text>
</comment>
<dbReference type="Gene3D" id="3.40.50.12380">
    <property type="entry name" value="Nitrogenase MoFe cofactor biosynthesis protein NifE, C-terminal"/>
    <property type="match status" value="1"/>
</dbReference>
<dbReference type="SUPFAM" id="SSF53807">
    <property type="entry name" value="Helical backbone' metal receptor"/>
    <property type="match status" value="1"/>
</dbReference>
<accession>A0A4Z0R8X9</accession>
<gene>
    <name evidence="2" type="ORF">E4K67_08905</name>
</gene>
<dbReference type="AlphaFoldDB" id="A0A4Z0R8X9"/>
<keyword evidence="3" id="KW-1185">Reference proteome</keyword>
<evidence type="ECO:0000313" key="2">
    <source>
        <dbReference type="EMBL" id="TGE38096.1"/>
    </source>
</evidence>
<organism evidence="2 3">
    <name type="scientific">Desulfosporosinus fructosivorans</name>
    <dbReference type="NCBI Taxonomy" id="2018669"/>
    <lineage>
        <taxon>Bacteria</taxon>
        <taxon>Bacillati</taxon>
        <taxon>Bacillota</taxon>
        <taxon>Clostridia</taxon>
        <taxon>Eubacteriales</taxon>
        <taxon>Desulfitobacteriaceae</taxon>
        <taxon>Desulfosporosinus</taxon>
    </lineage>
</organism>
<evidence type="ECO:0000313" key="3">
    <source>
        <dbReference type="Proteomes" id="UP000298460"/>
    </source>
</evidence>
<reference evidence="2 3" key="1">
    <citation type="submission" date="2019-03" db="EMBL/GenBank/DDBJ databases">
        <title>Draft Genome Sequence of Desulfosporosinus fructosivorans Strain 63.6F, Isolated from Marine Sediment in the Baltic Sea.</title>
        <authorList>
            <person name="Hausmann B."/>
            <person name="Vandieken V."/>
            <person name="Pjevac P."/>
            <person name="Schreck K."/>
            <person name="Herbold C.W."/>
            <person name="Loy A."/>
        </authorList>
    </citation>
    <scope>NUCLEOTIDE SEQUENCE [LARGE SCALE GENOMIC DNA]</scope>
    <source>
        <strain evidence="2 3">63.6F</strain>
    </source>
</reference>
<proteinExistence type="predicted"/>
<evidence type="ECO:0000259" key="1">
    <source>
        <dbReference type="Pfam" id="PF00148"/>
    </source>
</evidence>
<dbReference type="PANTHER" id="PTHR42956:SF1">
    <property type="entry name" value="NITROGENASE IRON-MOLYBDENUM COFACTOR BIOSYNTHESIS PROTEIN NIFE"/>
    <property type="match status" value="1"/>
</dbReference>
<dbReference type="InterPro" id="IPR000510">
    <property type="entry name" value="Nase/OxRdtase_comp1"/>
</dbReference>
<sequence length="425" mass="47636">MRDGSRKLEEIELSCTGYIKTSSGEGKIKLADISDKMPLNSFFDRGIEDDDCGELVNLALCVPGIDVVAVGPSSCSRVLYFRAAQKGLDERLFLFPVSSKEFTTGNHLKTLEEELEGLVSSRRSKAIIVYITCADILTGTEFVSITKRIEKQYGISIRVFERGPLSRRRTLPKERLANIFIDLLQRSVLQERRGHINLLGDAGKLPKDSGLRQILKTYPTEKIREFAALNSYEEFEDLANGTLNIALDPFGYDLAVRMQEKWDTPFIYLPARYNMKEIKHNYAALMEGLQVTWDYSQDAKEYHRVRAEVAGALAGKRIAVGIGSRSFELAYALELMGLLVSAIFVEKVNEADMTYIPMLSTMGSQAEVYLVSNITVETQLGEFEGINIALGKKAAFYCLKAKELLVSSDYQFGYEGIMKILEGLQ</sequence>
<name>A0A4Z0R8X9_9FIRM</name>
<dbReference type="Pfam" id="PF00148">
    <property type="entry name" value="Oxidored_nitro"/>
    <property type="match status" value="1"/>
</dbReference>
<dbReference type="Gene3D" id="3.40.50.1980">
    <property type="entry name" value="Nitrogenase molybdenum iron protein domain"/>
    <property type="match status" value="1"/>
</dbReference>